<keyword evidence="2" id="KW-1185">Reference proteome</keyword>
<organism evidence="1 2">
    <name type="scientific">Dickeya lacustris</name>
    <dbReference type="NCBI Taxonomy" id="2259638"/>
    <lineage>
        <taxon>Bacteria</taxon>
        <taxon>Pseudomonadati</taxon>
        <taxon>Pseudomonadota</taxon>
        <taxon>Gammaproteobacteria</taxon>
        <taxon>Enterobacterales</taxon>
        <taxon>Pectobacteriaceae</taxon>
        <taxon>Dickeya</taxon>
    </lineage>
</organism>
<dbReference type="InterPro" id="IPR022574">
    <property type="entry name" value="DUF2623"/>
</dbReference>
<sequence>MKNHFGDGILAGLNAPAPLSDSDIRHYCDDYRRGYLCGYAHQLATQHGRQQAAFKAGQLCRRYGLMRDIVAEFFTDITNPSLVGWFYAGYDQRG</sequence>
<dbReference type="EMBL" id="CP114280">
    <property type="protein sequence ID" value="WFN54394.1"/>
    <property type="molecule type" value="Genomic_DNA"/>
</dbReference>
<evidence type="ECO:0000313" key="1">
    <source>
        <dbReference type="EMBL" id="WFN54394.1"/>
    </source>
</evidence>
<protein>
    <submittedName>
        <fullName evidence="1">DUF2623 family protein</fullName>
    </submittedName>
</protein>
<dbReference type="RefSeq" id="WP_125261290.1">
    <property type="nucleotide sequence ID" value="NZ_CP114280.1"/>
</dbReference>
<dbReference type="Pfam" id="PF11115">
    <property type="entry name" value="DUF2623"/>
    <property type="match status" value="1"/>
</dbReference>
<accession>A0ABY8G364</accession>
<reference evidence="1 2" key="1">
    <citation type="submission" date="2022-12" db="EMBL/GenBank/DDBJ databases">
        <title>Complete genome sequencing of Dickeya lacustris type strain LMG30899.</title>
        <authorList>
            <person name="Dobhal S."/>
            <person name="Arizala D."/>
            <person name="Arif M."/>
        </authorList>
    </citation>
    <scope>NUCLEOTIDE SEQUENCE [LARGE SCALE GENOMIC DNA]</scope>
    <source>
        <strain evidence="1 2">LMG30899</strain>
    </source>
</reference>
<proteinExistence type="predicted"/>
<gene>
    <name evidence="1" type="ORF">O1Q98_11925</name>
</gene>
<dbReference type="Proteomes" id="UP001219630">
    <property type="component" value="Chromosome"/>
</dbReference>
<evidence type="ECO:0000313" key="2">
    <source>
        <dbReference type="Proteomes" id="UP001219630"/>
    </source>
</evidence>
<name>A0ABY8G364_9GAMM</name>